<evidence type="ECO:0000313" key="1">
    <source>
        <dbReference type="EMBL" id="JAH49143.1"/>
    </source>
</evidence>
<proteinExistence type="predicted"/>
<dbReference type="EMBL" id="GBXM01059434">
    <property type="protein sequence ID" value="JAH49143.1"/>
    <property type="molecule type" value="Transcribed_RNA"/>
</dbReference>
<protein>
    <submittedName>
        <fullName evidence="1">Uncharacterized protein</fullName>
    </submittedName>
</protein>
<sequence length="37" mass="4478">MIMAKQLFVYCNVTCRNMMMIIKRCNTFVIVRTKDNF</sequence>
<organism evidence="1">
    <name type="scientific">Anguilla anguilla</name>
    <name type="common">European freshwater eel</name>
    <name type="synonym">Muraena anguilla</name>
    <dbReference type="NCBI Taxonomy" id="7936"/>
    <lineage>
        <taxon>Eukaryota</taxon>
        <taxon>Metazoa</taxon>
        <taxon>Chordata</taxon>
        <taxon>Craniata</taxon>
        <taxon>Vertebrata</taxon>
        <taxon>Euteleostomi</taxon>
        <taxon>Actinopterygii</taxon>
        <taxon>Neopterygii</taxon>
        <taxon>Teleostei</taxon>
        <taxon>Anguilliformes</taxon>
        <taxon>Anguillidae</taxon>
        <taxon>Anguilla</taxon>
    </lineage>
</organism>
<accession>A0A0E9T8Q4</accession>
<reference evidence="1" key="1">
    <citation type="submission" date="2014-11" db="EMBL/GenBank/DDBJ databases">
        <authorList>
            <person name="Amaro Gonzalez C."/>
        </authorList>
    </citation>
    <scope>NUCLEOTIDE SEQUENCE</scope>
</reference>
<name>A0A0E9T8Q4_ANGAN</name>
<dbReference type="AlphaFoldDB" id="A0A0E9T8Q4"/>
<reference evidence="1" key="2">
    <citation type="journal article" date="2015" name="Fish Shellfish Immunol.">
        <title>Early steps in the European eel (Anguilla anguilla)-Vibrio vulnificus interaction in the gills: Role of the RtxA13 toxin.</title>
        <authorList>
            <person name="Callol A."/>
            <person name="Pajuelo D."/>
            <person name="Ebbesson L."/>
            <person name="Teles M."/>
            <person name="MacKenzie S."/>
            <person name="Amaro C."/>
        </authorList>
    </citation>
    <scope>NUCLEOTIDE SEQUENCE</scope>
</reference>